<dbReference type="InterPro" id="IPR035436">
    <property type="entry name" value="Dystrophin/utrophin"/>
</dbReference>
<dbReference type="Gene3D" id="1.10.418.10">
    <property type="entry name" value="Calponin-like domain"/>
    <property type="match status" value="1"/>
</dbReference>
<evidence type="ECO:0000256" key="1">
    <source>
        <dbReference type="ARBA" id="ARBA00022737"/>
    </source>
</evidence>
<protein>
    <submittedName>
        <fullName evidence="6">LOW QUALITY PROTEIN: dystrophin-like</fullName>
    </submittedName>
</protein>
<dbReference type="OrthoDB" id="10057795at2759"/>
<keyword evidence="1" id="KW-0677">Repeat</keyword>
<feature type="coiled-coil region" evidence="3">
    <location>
        <begin position="1845"/>
        <end position="1872"/>
    </location>
</feature>
<feature type="non-terminal residue" evidence="6">
    <location>
        <position position="1"/>
    </location>
</feature>
<feature type="coiled-coil region" evidence="3">
    <location>
        <begin position="1004"/>
        <end position="1067"/>
    </location>
</feature>
<dbReference type="InterPro" id="IPR001715">
    <property type="entry name" value="CH_dom"/>
</dbReference>
<dbReference type="RefSeq" id="XP_013914039.1">
    <property type="nucleotide sequence ID" value="XM_014058564.1"/>
</dbReference>
<dbReference type="PANTHER" id="PTHR11915">
    <property type="entry name" value="SPECTRIN/FILAMIN RELATED CYTOSKELETAL PROTEIN"/>
    <property type="match status" value="1"/>
</dbReference>
<dbReference type="PIRSF" id="PIRSF002341">
    <property type="entry name" value="Dystrophin/utrophin"/>
    <property type="match status" value="1"/>
</dbReference>
<feature type="coiled-coil region" evidence="3">
    <location>
        <begin position="1723"/>
        <end position="1753"/>
    </location>
</feature>
<evidence type="ECO:0000256" key="2">
    <source>
        <dbReference type="ARBA" id="ARBA00023203"/>
    </source>
</evidence>
<dbReference type="CDD" id="cd00176">
    <property type="entry name" value="SPEC"/>
    <property type="match status" value="7"/>
</dbReference>
<organism evidence="5 6">
    <name type="scientific">Thamnophis sirtalis</name>
    <dbReference type="NCBI Taxonomy" id="35019"/>
    <lineage>
        <taxon>Eukaryota</taxon>
        <taxon>Metazoa</taxon>
        <taxon>Chordata</taxon>
        <taxon>Craniata</taxon>
        <taxon>Vertebrata</taxon>
        <taxon>Euteleostomi</taxon>
        <taxon>Lepidosauria</taxon>
        <taxon>Squamata</taxon>
        <taxon>Bifurcata</taxon>
        <taxon>Unidentata</taxon>
        <taxon>Episquamata</taxon>
        <taxon>Toxicofera</taxon>
        <taxon>Serpentes</taxon>
        <taxon>Colubroidea</taxon>
        <taxon>Colubridae</taxon>
        <taxon>Natricinae</taxon>
        <taxon>Thamnophis</taxon>
    </lineage>
</organism>
<evidence type="ECO:0000259" key="4">
    <source>
        <dbReference type="PROSITE" id="PS50021"/>
    </source>
</evidence>
<sequence>GLQQTNSEKILLSWVRQSTQNYPQVNVFNFTNSWSDGLAVNALIHSHRPDLFNWEDVVYQQSAVHRLDHAFNIAKLHLGIEKLLDPEDVATTYPDKKSILMYVTSLFQVLPQKVTLEAIHEVETLPQEVKHIREQQIQLHPQWFSQQHFESQEQRLFATSPTSSETNLESYQTELEEVISWLLSAEDSFQAQGELSSDVEEVKEQFHIHEGFMMELTAHQGRVGDILQVGSQLLGTFGKLSEDEENEIQEQINLLNSRWENLRVRSMERQNTLHQVLMDLQNQQLSELSDWLAKTKKRTEKMESEPLGPDLESLKKQVEEHKTLQEDLEQEQVKVNSLTHMVVVVDEASGDKHLGNHWATICRWTEDRWFILQDVLQKWLQFIEEQGLLDSWFTEKEEFVTTLNTTNFKDQKEMLENLQKLAILKGELEIKGQSTDKLNSLSQDLLSAVKSKGLSQKLEGWLQNISRRWDSLAQKLDDSSKQISQAVAATQTSLTQTTVMETVTMVTTREQILVKHGKEELPQVPPPKKRQIVVDSEIRKRFDVDTTELHSWMTRSEAVLQSPEFAIYRKEGNLSDLREKVNVIEREKPDKYRKLQDTNRSCEALVEQMVNDGLNADNIKQASEQLNSRWTEFCQLLSERLAWLENQNNIIAFYSQLQQLEQTVITSENWMKAQLLLATDPDAVKTQLDRCKDEVVRFSSIQPQIEKLKVQGKALKQNQQCPVFLEADLVAFSNHFAQVYNDLKAREKQLQTTFDILPSAEYKEIVNAILLWIQQSETKLSIPQVTITDLETMEKRLRELKALQSSLQERQNGINYLSTTVEEMSKRVPAGVSQKYQSEIEVILNRWKKLSTQLVENCHKLEEQIMKLKQFQNDTKTLKKWMAEVDIFLNEDWPALGDSEALEQCTALVNDIQTIQPNLNSVNEIGQKMKKEAESEFSLKLNNDLKALNAEWDNICQQAYAKKAVLKNSLDKIVSLRKDLSEMHEWITQAEDEYLQRDFEYKTPDELQKAVEELKRAKEEAQQKEIKVKFITDSVNNFIASAPPAAHEALKKELDVLTKNYQRLCSRLNGKCKTLEEVWACWHELLLYLDIENKWLNELESKIKATENIQEGTEEISVALNSLETLRQHPEDNRNQIRELAQTLTDGGVLDELINEKLEKFNVRWEDLQQEAVRSQKFLEQSIHSAQEIDKTLQLIQESLAFIDQQLTGFITDRTDAAHVPQEAQKIQSELTSHDITLDEMKKCNCGKDSSKRIFSQIDTVQKKLQDVFMKFRLFQKPANFEQRLQESKNVLDEVKLQVPKLEWRKIEQEAMQSQLDNCMKLYKTLSEVKSEVETVIKMGRQIVQKQQTENPKELDERLTALKLQYNDLGAKVTEKKQELEKCLKLSRKLRKEMNALTEWLAIIDSELTKRSAVEGVPINLDAELAWSKGTQLETEKRQHQLKIITDMGEGLKMVLKGKERLVNDKLSLLSSNWIAVTSRAEEWLNWLLTYQKHMETFFQNVANITTWIYQTEILLDESETQNPQQRANILKCLKGELNDMHPKVDSVRDQAIDLMTNYGGHCRKVIEPKLIELNQQFTTVSERIKCEKPFISLKELEQFNFDIQKLLEPLEAEIQEGVNLKEEDFNKDMNDNHESTIKELLQRGDMLNQMIKDEQKREEIKKKQHLLQNRHNSLKDMRSQRRKKALEISHQWYQYKKQADDLMKFLDDIEKKMSVLSDPIDEHKLKEINQELEKKMEELNVVQRQADRLSKDGAAKAVEPTQIQLSKRWQDIASKFAQFRRLNYAQIQTVHEETTVLMTEGMSMETSYVPSAYLAEIQQLLQALSTLENFLNSPILQGKDYENLVRKENDLKKIKDTKRRYSNQIEIIQNKKPAVLKSPTPGEAMKIEEKLIQLTSQWEKVNKIYWDRWAKFDKSLEKWRNFHHDMKNFNLWLTEIEQTLAKIRVETDDPNVSKSIQDLQDDIGRQQAVVRTLNTVGDEIIEQSSTTDASILREQLDSLNFRWKEVCRQLAERKKRFDEEQHLLAELQHNFNKFILWLNEASSVVSIPAEPGNEYQLKATLQKVKLKVEELPPHKGILNQLNEAGGKALSTASLTPEVKHKLDSRLKEANHRWI</sequence>
<dbReference type="FunFam" id="1.20.58.60:FF:000075">
    <property type="entry name" value="utrophin isoform X1"/>
    <property type="match status" value="1"/>
</dbReference>
<dbReference type="InterPro" id="IPR018159">
    <property type="entry name" value="Spectrin/alpha-actinin"/>
</dbReference>
<feature type="coiled-coil region" evidence="3">
    <location>
        <begin position="311"/>
        <end position="341"/>
    </location>
</feature>
<dbReference type="SUPFAM" id="SSF47576">
    <property type="entry name" value="Calponin-homology domain, CH-domain"/>
    <property type="match status" value="1"/>
</dbReference>
<reference evidence="6" key="1">
    <citation type="submission" date="2025-08" db="UniProtKB">
        <authorList>
            <consortium name="RefSeq"/>
        </authorList>
    </citation>
    <scope>IDENTIFICATION</scope>
</reference>
<dbReference type="InterPro" id="IPR002017">
    <property type="entry name" value="Spectrin_repeat"/>
</dbReference>
<feature type="non-terminal residue" evidence="6">
    <location>
        <position position="2115"/>
    </location>
</feature>
<accession>A0A6I9XEG6</accession>
<name>A0A6I9XEG6_9SAUR</name>
<dbReference type="Proteomes" id="UP000504617">
    <property type="component" value="Unplaced"/>
</dbReference>
<evidence type="ECO:0000256" key="3">
    <source>
        <dbReference type="SAM" id="Coils"/>
    </source>
</evidence>
<proteinExistence type="predicted"/>
<dbReference type="GeneID" id="106542743"/>
<dbReference type="SMART" id="SM00033">
    <property type="entry name" value="CH"/>
    <property type="match status" value="1"/>
</dbReference>
<dbReference type="KEGG" id="tsr:106542743"/>
<dbReference type="FunFam" id="1.20.58.60:FF:000102">
    <property type="entry name" value="utrophin isoform X2"/>
    <property type="match status" value="1"/>
</dbReference>
<evidence type="ECO:0000313" key="6">
    <source>
        <dbReference type="RefSeq" id="XP_013914039.1"/>
    </source>
</evidence>
<dbReference type="Gene3D" id="1.20.58.60">
    <property type="match status" value="9"/>
</dbReference>
<keyword evidence="2" id="KW-0009">Actin-binding</keyword>
<gene>
    <name evidence="6" type="primary">LOC106542743</name>
</gene>
<evidence type="ECO:0000313" key="5">
    <source>
        <dbReference type="Proteomes" id="UP000504617"/>
    </source>
</evidence>
<dbReference type="FunFam" id="1.20.58.60:FF:000140">
    <property type="entry name" value="dystrophin isoform X1"/>
    <property type="match status" value="1"/>
</dbReference>
<dbReference type="Pfam" id="PF00307">
    <property type="entry name" value="CH"/>
    <property type="match status" value="1"/>
</dbReference>
<keyword evidence="3" id="KW-0175">Coiled coil</keyword>
<dbReference type="PROSITE" id="PS50021">
    <property type="entry name" value="CH"/>
    <property type="match status" value="1"/>
</dbReference>
<dbReference type="GO" id="GO:0003779">
    <property type="term" value="F:actin binding"/>
    <property type="evidence" value="ECO:0007669"/>
    <property type="project" value="UniProtKB-KW"/>
</dbReference>
<keyword evidence="5" id="KW-1185">Reference proteome</keyword>
<dbReference type="InterPro" id="IPR036872">
    <property type="entry name" value="CH_dom_sf"/>
</dbReference>
<feature type="domain" description="Calponin-homology (CH)" evidence="4">
    <location>
        <begin position="5"/>
        <end position="111"/>
    </location>
</feature>
<dbReference type="SMART" id="SM00150">
    <property type="entry name" value="SPEC"/>
    <property type="match status" value="15"/>
</dbReference>
<dbReference type="FunFam" id="1.10.418.10:FF:000032">
    <property type="entry name" value="utrophin isoform X1"/>
    <property type="match status" value="1"/>
</dbReference>
<dbReference type="SUPFAM" id="SSF46966">
    <property type="entry name" value="Spectrin repeat"/>
    <property type="match status" value="13"/>
</dbReference>
<dbReference type="Pfam" id="PF00435">
    <property type="entry name" value="Spectrin"/>
    <property type="match status" value="10"/>
</dbReference>